<evidence type="ECO:0000313" key="2">
    <source>
        <dbReference type="Proteomes" id="UP001151760"/>
    </source>
</evidence>
<gene>
    <name evidence="1" type="ORF">Tco_0748304</name>
</gene>
<accession>A0ABQ4YVE8</accession>
<reference evidence="1" key="1">
    <citation type="journal article" date="2022" name="Int. J. Mol. Sci.">
        <title>Draft Genome of Tanacetum Coccineum: Genomic Comparison of Closely Related Tanacetum-Family Plants.</title>
        <authorList>
            <person name="Yamashiro T."/>
            <person name="Shiraishi A."/>
            <person name="Nakayama K."/>
            <person name="Satake H."/>
        </authorList>
    </citation>
    <scope>NUCLEOTIDE SEQUENCE</scope>
</reference>
<dbReference type="EMBL" id="BQNB010010772">
    <property type="protein sequence ID" value="GJS81763.1"/>
    <property type="molecule type" value="Genomic_DNA"/>
</dbReference>
<comment type="caution">
    <text evidence="1">The sequence shown here is derived from an EMBL/GenBank/DDBJ whole genome shotgun (WGS) entry which is preliminary data.</text>
</comment>
<reference evidence="1" key="2">
    <citation type="submission" date="2022-01" db="EMBL/GenBank/DDBJ databases">
        <authorList>
            <person name="Yamashiro T."/>
            <person name="Shiraishi A."/>
            <person name="Satake H."/>
            <person name="Nakayama K."/>
        </authorList>
    </citation>
    <scope>NUCLEOTIDE SEQUENCE</scope>
</reference>
<dbReference type="Proteomes" id="UP001151760">
    <property type="component" value="Unassembled WGS sequence"/>
</dbReference>
<proteinExistence type="predicted"/>
<name>A0ABQ4YVE8_9ASTR</name>
<organism evidence="1 2">
    <name type="scientific">Tanacetum coccineum</name>
    <dbReference type="NCBI Taxonomy" id="301880"/>
    <lineage>
        <taxon>Eukaryota</taxon>
        <taxon>Viridiplantae</taxon>
        <taxon>Streptophyta</taxon>
        <taxon>Embryophyta</taxon>
        <taxon>Tracheophyta</taxon>
        <taxon>Spermatophyta</taxon>
        <taxon>Magnoliopsida</taxon>
        <taxon>eudicotyledons</taxon>
        <taxon>Gunneridae</taxon>
        <taxon>Pentapetalae</taxon>
        <taxon>asterids</taxon>
        <taxon>campanulids</taxon>
        <taxon>Asterales</taxon>
        <taxon>Asteraceae</taxon>
        <taxon>Asteroideae</taxon>
        <taxon>Anthemideae</taxon>
        <taxon>Anthemidinae</taxon>
        <taxon>Tanacetum</taxon>
    </lineage>
</organism>
<keyword evidence="2" id="KW-1185">Reference proteome</keyword>
<evidence type="ECO:0000313" key="1">
    <source>
        <dbReference type="EMBL" id="GJS81763.1"/>
    </source>
</evidence>
<protein>
    <submittedName>
        <fullName evidence="1">Uncharacterized protein</fullName>
    </submittedName>
</protein>
<sequence length="119" mass="13299">MSNTLVEHHQSSQVVTNEFSIILRSCQNIRVILSYSPVKDEILLEPYSNMLLVGLDDGVAVIPASAKSIMNHQLGRLLELIITYVKNHECNKFLGMLGLEQVDQESQNQDDSSQGDDAR</sequence>